<gene>
    <name evidence="6" type="ORF">HA039_01705</name>
</gene>
<keyword evidence="6" id="KW-0503">Monooxygenase</keyword>
<dbReference type="CDD" id="cd21177">
    <property type="entry name" value="LPMO_AA10"/>
    <property type="match status" value="1"/>
</dbReference>
<feature type="signal peptide" evidence="4">
    <location>
        <begin position="1"/>
        <end position="21"/>
    </location>
</feature>
<feature type="transmembrane region" description="Helical" evidence="3">
    <location>
        <begin position="296"/>
        <end position="314"/>
    </location>
</feature>
<keyword evidence="3" id="KW-1133">Transmembrane helix</keyword>
<feature type="chain" id="PRO_5038796732" evidence="4">
    <location>
        <begin position="22"/>
        <end position="331"/>
    </location>
</feature>
<accession>A0A6G9GTB9</accession>
<keyword evidence="1 4" id="KW-0732">Signal</keyword>
<dbReference type="InterPro" id="IPR004302">
    <property type="entry name" value="Cellulose/chitin-bd_N"/>
</dbReference>
<evidence type="ECO:0000313" key="7">
    <source>
        <dbReference type="Proteomes" id="UP000501179"/>
    </source>
</evidence>
<dbReference type="Gene3D" id="2.70.50.50">
    <property type="entry name" value="chitin-binding protein cbp21"/>
    <property type="match status" value="1"/>
</dbReference>
<dbReference type="EMBL" id="CP050177">
    <property type="protein sequence ID" value="QIQ01187.1"/>
    <property type="molecule type" value="Genomic_DNA"/>
</dbReference>
<proteinExistence type="predicted"/>
<dbReference type="Pfam" id="PF03067">
    <property type="entry name" value="LPMO_10"/>
    <property type="match status" value="1"/>
</dbReference>
<dbReference type="KEGG" id="slia:HA039_01705"/>
<reference evidence="6 7" key="1">
    <citation type="submission" date="2020-03" db="EMBL/GenBank/DDBJ databases">
        <title>A novel species.</title>
        <authorList>
            <person name="Gao J."/>
        </authorList>
    </citation>
    <scope>NUCLEOTIDE SEQUENCE [LARGE SCALE GENOMIC DNA]</scope>
    <source>
        <strain evidence="6 7">QMT-12</strain>
    </source>
</reference>
<keyword evidence="6" id="KW-0560">Oxidoreductase</keyword>
<protein>
    <submittedName>
        <fullName evidence="6">Lytic polysaccharide monooxygenase</fullName>
    </submittedName>
</protein>
<evidence type="ECO:0000256" key="3">
    <source>
        <dbReference type="SAM" id="Phobius"/>
    </source>
</evidence>
<dbReference type="SUPFAM" id="SSF81296">
    <property type="entry name" value="E set domains"/>
    <property type="match status" value="1"/>
</dbReference>
<dbReference type="RefSeq" id="WP_167022694.1">
    <property type="nucleotide sequence ID" value="NZ_CP050177.1"/>
</dbReference>
<dbReference type="PANTHER" id="PTHR34823:SF1">
    <property type="entry name" value="CHITIN-BINDING TYPE-4 DOMAIN-CONTAINING PROTEIN"/>
    <property type="match status" value="1"/>
</dbReference>
<dbReference type="GO" id="GO:0004497">
    <property type="term" value="F:monooxygenase activity"/>
    <property type="evidence" value="ECO:0007669"/>
    <property type="project" value="UniProtKB-KW"/>
</dbReference>
<feature type="compositionally biased region" description="Low complexity" evidence="2">
    <location>
        <begin position="224"/>
        <end position="233"/>
    </location>
</feature>
<keyword evidence="7" id="KW-1185">Reference proteome</keyword>
<feature type="domain" description="Chitin-binding type-4" evidence="5">
    <location>
        <begin position="34"/>
        <end position="212"/>
    </location>
</feature>
<dbReference type="PANTHER" id="PTHR34823">
    <property type="entry name" value="GLCNAC-BINDING PROTEIN A"/>
    <property type="match status" value="1"/>
</dbReference>
<keyword evidence="3" id="KW-0812">Transmembrane</keyword>
<evidence type="ECO:0000313" key="6">
    <source>
        <dbReference type="EMBL" id="QIQ01187.1"/>
    </source>
</evidence>
<name>A0A6G9GTB9_9ACTN</name>
<dbReference type="AlphaFoldDB" id="A0A6G9GTB9"/>
<evidence type="ECO:0000256" key="1">
    <source>
        <dbReference type="ARBA" id="ARBA00022729"/>
    </source>
</evidence>
<feature type="region of interest" description="Disordered" evidence="2">
    <location>
        <begin position="218"/>
        <end position="293"/>
    </location>
</feature>
<feature type="compositionally biased region" description="Low complexity" evidence="2">
    <location>
        <begin position="250"/>
        <end position="293"/>
    </location>
</feature>
<dbReference type="InterPro" id="IPR051024">
    <property type="entry name" value="GlcNAc_Chitin_IntDeg"/>
</dbReference>
<evidence type="ECO:0000256" key="2">
    <source>
        <dbReference type="SAM" id="MobiDB-lite"/>
    </source>
</evidence>
<evidence type="ECO:0000259" key="5">
    <source>
        <dbReference type="Pfam" id="PF03067"/>
    </source>
</evidence>
<dbReference type="Proteomes" id="UP000501179">
    <property type="component" value="Chromosome"/>
</dbReference>
<dbReference type="InterPro" id="IPR014756">
    <property type="entry name" value="Ig_E-set"/>
</dbReference>
<sequence>MIRHRTSAAAAFAGAVTFLLAGSTLLAAAPAYAHGAPTDPVSRVAACGLASEGLAGTPACRAAVAANGGQPLGSWDNLRVAGVNGRDRQVIPDGKLCSGGIAAYAGLDLSRSDWPATKLAPGAPFTLTYRSSIPHEGTFSLYLTRQGYSPDAPLTWDDLAPEPFLTVKDPALRNGAYRIPARLPEGRTGRHVLYTVWRNTSTPDTYYSCSDVVLPGGSTDRAEAATTPPARAAVPPPPKAPTKAPERAPKPAAASPSASPSAAPSSPSPAPASAAAESANTAPVADTGSPLTPTTAALAGAAALAVAALGTVLLRRRRTATAGRPHRRHRR</sequence>
<keyword evidence="3" id="KW-0472">Membrane</keyword>
<evidence type="ECO:0000256" key="4">
    <source>
        <dbReference type="SAM" id="SignalP"/>
    </source>
</evidence>
<organism evidence="6 7">
    <name type="scientific">Streptomyces liangshanensis</name>
    <dbReference type="NCBI Taxonomy" id="2717324"/>
    <lineage>
        <taxon>Bacteria</taxon>
        <taxon>Bacillati</taxon>
        <taxon>Actinomycetota</taxon>
        <taxon>Actinomycetes</taxon>
        <taxon>Kitasatosporales</taxon>
        <taxon>Streptomycetaceae</taxon>
        <taxon>Streptomyces</taxon>
    </lineage>
</organism>